<dbReference type="GO" id="GO:0060271">
    <property type="term" value="P:cilium assembly"/>
    <property type="evidence" value="ECO:0007669"/>
    <property type="project" value="InterPro"/>
</dbReference>
<sequence length="585" mass="65001">MPTFAPHLPAPRPSYSQARENLVRAIPSKLLCLLACGGKDCRYEGPNCWKLNQQVIRGLFSSWVTDDIIAMTRPSNFLIQKCNIINQFQRLNVRSIINMQLPGEHAHCGPPLDPESGFTYSPQIFMENDIYFYNFGMPDFGVSSIGSFINAVKVLAFAVTEGKVAVHCHAGLGRTGVLIACYLIYTLRLSPSEAIHFVRIKRPCSIQTRAQISQVFAFARLLGAQLVQYPDDNLRHGAPFTLQHYLNRQALLLHGQEARRLRHTPKVVYLLCLRLSCLALGLSSPPEIYQELERRSALRTLSGTVRETLMAQHYVALLSEGHKDSGSMSSWEELHVRKGDVLVFRRSYSDSYLSKVTQDEELELGDLSPFNGVLLSEQQKTTRQDSNKLNNPDSSMRVSSSSSTKRFKGSAINVLHKCSSSTKVCRIQPNQGRSSAARAVAKAMGEQGSPGETVTQRSALLQGELNSSDCGWALLVTESDPDVLCCLLWTWLENLKEPVLSVEDIEKMRVGVFAKKPSISVLKKVKKQDKNMSCLDKKDETSLPGTETHHQLSAELCEHSESSVSTQRGCTAPTPHTLTHKGTTV</sequence>
<accession>A0A8C5H4E9</accession>
<dbReference type="Pfam" id="PF00782">
    <property type="entry name" value="DSPc"/>
    <property type="match status" value="1"/>
</dbReference>
<dbReference type="SMART" id="SM00404">
    <property type="entry name" value="PTPc_motif"/>
    <property type="match status" value="1"/>
</dbReference>
<dbReference type="SMART" id="SM00195">
    <property type="entry name" value="DSPc"/>
    <property type="match status" value="1"/>
</dbReference>
<gene>
    <name evidence="10" type="primary">zgc:77752</name>
</gene>
<reference evidence="10" key="2">
    <citation type="submission" date="2025-08" db="UniProtKB">
        <authorList>
            <consortium name="Ensembl"/>
        </authorList>
    </citation>
    <scope>IDENTIFICATION</scope>
</reference>
<reference evidence="10" key="1">
    <citation type="submission" date="2020-06" db="EMBL/GenBank/DDBJ databases">
        <authorList>
            <consortium name="Wellcome Sanger Institute Data Sharing"/>
        </authorList>
    </citation>
    <scope>NUCLEOTIDE SEQUENCE [LARGE SCALE GENOMIC DNA]</scope>
</reference>
<dbReference type="Ensembl" id="ENSGWIT00000043320.1">
    <property type="protein sequence ID" value="ENSGWIP00000039854.1"/>
    <property type="gene ID" value="ENSGWIG00000020206.1"/>
</dbReference>
<reference evidence="10" key="3">
    <citation type="submission" date="2025-09" db="UniProtKB">
        <authorList>
            <consortium name="Ensembl"/>
        </authorList>
    </citation>
    <scope>IDENTIFICATION</scope>
</reference>
<evidence type="ECO:0000256" key="1">
    <source>
        <dbReference type="ARBA" id="ARBA00022794"/>
    </source>
</evidence>
<dbReference type="GO" id="GO:0004725">
    <property type="term" value="F:protein tyrosine phosphatase activity"/>
    <property type="evidence" value="ECO:0007669"/>
    <property type="project" value="InterPro"/>
</dbReference>
<dbReference type="AlphaFoldDB" id="A0A8C5H4E9"/>
<keyword evidence="2" id="KW-0378">Hydrolase</keyword>
<evidence type="ECO:0000256" key="2">
    <source>
        <dbReference type="ARBA" id="ARBA00022801"/>
    </source>
</evidence>
<dbReference type="InterPro" id="IPR000340">
    <property type="entry name" value="Dual-sp_phosphatase_cat-dom"/>
</dbReference>
<feature type="region of interest" description="Disordered" evidence="7">
    <location>
        <begin position="565"/>
        <end position="585"/>
    </location>
</feature>
<evidence type="ECO:0000259" key="9">
    <source>
        <dbReference type="PROSITE" id="PS50056"/>
    </source>
</evidence>
<dbReference type="InterPro" id="IPR000387">
    <property type="entry name" value="Tyr_Pase_dom"/>
</dbReference>
<name>A0A8C5H4E9_GOUWI</name>
<evidence type="ECO:0000256" key="6">
    <source>
        <dbReference type="ARBA" id="ARBA00072096"/>
    </source>
</evidence>
<proteinExistence type="inferred from homology"/>
<dbReference type="InterPro" id="IPR020422">
    <property type="entry name" value="TYR_PHOSPHATASE_DUAL_dom"/>
</dbReference>
<evidence type="ECO:0000313" key="11">
    <source>
        <dbReference type="Proteomes" id="UP000694680"/>
    </source>
</evidence>
<dbReference type="PROSITE" id="PS00383">
    <property type="entry name" value="TYR_PHOSPHATASE_1"/>
    <property type="match status" value="1"/>
</dbReference>
<evidence type="ECO:0000259" key="8">
    <source>
        <dbReference type="PROSITE" id="PS50054"/>
    </source>
</evidence>
<organism evidence="10 11">
    <name type="scientific">Gouania willdenowi</name>
    <name type="common">Blunt-snouted clingfish</name>
    <name type="synonym">Lepadogaster willdenowi</name>
    <dbReference type="NCBI Taxonomy" id="441366"/>
    <lineage>
        <taxon>Eukaryota</taxon>
        <taxon>Metazoa</taxon>
        <taxon>Chordata</taxon>
        <taxon>Craniata</taxon>
        <taxon>Vertebrata</taxon>
        <taxon>Euteleostomi</taxon>
        <taxon>Actinopterygii</taxon>
        <taxon>Neopterygii</taxon>
        <taxon>Teleostei</taxon>
        <taxon>Neoteleostei</taxon>
        <taxon>Acanthomorphata</taxon>
        <taxon>Ovalentaria</taxon>
        <taxon>Blenniimorphae</taxon>
        <taxon>Blenniiformes</taxon>
        <taxon>Gobiesocoidei</taxon>
        <taxon>Gobiesocidae</taxon>
        <taxon>Gobiesocinae</taxon>
        <taxon>Gouania</taxon>
    </lineage>
</organism>
<dbReference type="InterPro" id="IPR050561">
    <property type="entry name" value="PTP"/>
</dbReference>
<dbReference type="Gene3D" id="3.90.190.10">
    <property type="entry name" value="Protein tyrosine phosphatase superfamily"/>
    <property type="match status" value="1"/>
</dbReference>
<feature type="domain" description="Tyrosine specific protein phosphatases" evidence="9">
    <location>
        <begin position="146"/>
        <end position="213"/>
    </location>
</feature>
<dbReference type="InterPro" id="IPR003595">
    <property type="entry name" value="Tyr_Pase_cat"/>
</dbReference>
<comment type="similarity">
    <text evidence="5">Belongs to the protein-tyrosine phosphatase family. Non-receptor class PTPDC1 subfamily.</text>
</comment>
<comment type="function">
    <text evidence="4">May play roles in cilia formation and/or maintenance.</text>
</comment>
<protein>
    <recommendedName>
        <fullName evidence="6">Protein tyrosine phosphatase domain-containing protein 1</fullName>
    </recommendedName>
</protein>
<evidence type="ECO:0000313" key="10">
    <source>
        <dbReference type="Ensembl" id="ENSGWIP00000039854.1"/>
    </source>
</evidence>
<dbReference type="PROSITE" id="PS50054">
    <property type="entry name" value="TYR_PHOSPHATASE_DUAL"/>
    <property type="match status" value="1"/>
</dbReference>
<evidence type="ECO:0000256" key="7">
    <source>
        <dbReference type="SAM" id="MobiDB-lite"/>
    </source>
</evidence>
<evidence type="ECO:0000256" key="4">
    <source>
        <dbReference type="ARBA" id="ARBA00056295"/>
    </source>
</evidence>
<feature type="compositionally biased region" description="Low complexity" evidence="7">
    <location>
        <begin position="394"/>
        <end position="403"/>
    </location>
</feature>
<feature type="region of interest" description="Disordered" evidence="7">
    <location>
        <begin position="379"/>
        <end position="405"/>
    </location>
</feature>
<dbReference type="InterPro" id="IPR029021">
    <property type="entry name" value="Prot-tyrosine_phosphatase-like"/>
</dbReference>
<evidence type="ECO:0000256" key="5">
    <source>
        <dbReference type="ARBA" id="ARBA00060867"/>
    </source>
</evidence>
<dbReference type="PROSITE" id="PS50056">
    <property type="entry name" value="TYR_PHOSPHATASE_2"/>
    <property type="match status" value="1"/>
</dbReference>
<dbReference type="CDD" id="cd14506">
    <property type="entry name" value="PTP_PTPDC1"/>
    <property type="match status" value="1"/>
</dbReference>
<dbReference type="InterPro" id="IPR049573">
    <property type="entry name" value="PTPDC1_PTP"/>
</dbReference>
<dbReference type="SUPFAM" id="SSF52799">
    <property type="entry name" value="(Phosphotyrosine protein) phosphatases II"/>
    <property type="match status" value="1"/>
</dbReference>
<dbReference type="Proteomes" id="UP000694680">
    <property type="component" value="Chromosome 6"/>
</dbReference>
<evidence type="ECO:0000256" key="3">
    <source>
        <dbReference type="ARBA" id="ARBA00022912"/>
    </source>
</evidence>
<dbReference type="InterPro" id="IPR016130">
    <property type="entry name" value="Tyr_Pase_AS"/>
</dbReference>
<keyword evidence="1" id="KW-0970">Cilium biogenesis/degradation</keyword>
<keyword evidence="3" id="KW-0904">Protein phosphatase</keyword>
<dbReference type="FunFam" id="3.90.190.10:FF:000027">
    <property type="entry name" value="Protein tyrosine phosphatase domain containing 1"/>
    <property type="match status" value="1"/>
</dbReference>
<feature type="domain" description="Tyrosine-protein phosphatase" evidence="8">
    <location>
        <begin position="59"/>
        <end position="224"/>
    </location>
</feature>
<keyword evidence="11" id="KW-1185">Reference proteome</keyword>
<dbReference type="PANTHER" id="PTHR23339">
    <property type="entry name" value="TYROSINE SPECIFIC PROTEIN PHOSPHATASE AND DUAL SPECIFICITY PROTEIN PHOSPHATASE"/>
    <property type="match status" value="1"/>
</dbReference>